<dbReference type="EMBL" id="KV878211">
    <property type="protein sequence ID" value="OJJ36655.1"/>
    <property type="molecule type" value="Genomic_DNA"/>
</dbReference>
<feature type="transmembrane region" description="Helical" evidence="5">
    <location>
        <begin position="126"/>
        <end position="145"/>
    </location>
</feature>
<feature type="transmembrane region" description="Helical" evidence="5">
    <location>
        <begin position="338"/>
        <end position="361"/>
    </location>
</feature>
<evidence type="ECO:0000256" key="1">
    <source>
        <dbReference type="ARBA" id="ARBA00004141"/>
    </source>
</evidence>
<evidence type="ECO:0000256" key="4">
    <source>
        <dbReference type="ARBA" id="ARBA00023136"/>
    </source>
</evidence>
<protein>
    <recommendedName>
        <fullName evidence="6">Major facilitator superfamily (MFS) profile domain-containing protein</fullName>
    </recommendedName>
</protein>
<reference evidence="8" key="1">
    <citation type="journal article" date="2017" name="Genome Biol.">
        <title>Comparative genomics reveals high biological diversity and specific adaptations in the industrially and medically important fungal genus Aspergillus.</title>
        <authorList>
            <person name="de Vries R.P."/>
            <person name="Riley R."/>
            <person name="Wiebenga A."/>
            <person name="Aguilar-Osorio G."/>
            <person name="Amillis S."/>
            <person name="Uchima C.A."/>
            <person name="Anderluh G."/>
            <person name="Asadollahi M."/>
            <person name="Askin M."/>
            <person name="Barry K."/>
            <person name="Battaglia E."/>
            <person name="Bayram O."/>
            <person name="Benocci T."/>
            <person name="Braus-Stromeyer S.A."/>
            <person name="Caldana C."/>
            <person name="Canovas D."/>
            <person name="Cerqueira G.C."/>
            <person name="Chen F."/>
            <person name="Chen W."/>
            <person name="Choi C."/>
            <person name="Clum A."/>
            <person name="Dos Santos R.A."/>
            <person name="Damasio A.R."/>
            <person name="Diallinas G."/>
            <person name="Emri T."/>
            <person name="Fekete E."/>
            <person name="Flipphi M."/>
            <person name="Freyberg S."/>
            <person name="Gallo A."/>
            <person name="Gournas C."/>
            <person name="Habgood R."/>
            <person name="Hainaut M."/>
            <person name="Harispe M.L."/>
            <person name="Henrissat B."/>
            <person name="Hilden K.S."/>
            <person name="Hope R."/>
            <person name="Hossain A."/>
            <person name="Karabika E."/>
            <person name="Karaffa L."/>
            <person name="Karanyi Z."/>
            <person name="Krasevec N."/>
            <person name="Kuo A."/>
            <person name="Kusch H."/>
            <person name="LaButti K."/>
            <person name="Lagendijk E.L."/>
            <person name="Lapidus A."/>
            <person name="Levasseur A."/>
            <person name="Lindquist E."/>
            <person name="Lipzen A."/>
            <person name="Logrieco A.F."/>
            <person name="MacCabe A."/>
            <person name="Maekelae M.R."/>
            <person name="Malavazi I."/>
            <person name="Melin P."/>
            <person name="Meyer V."/>
            <person name="Mielnichuk N."/>
            <person name="Miskei M."/>
            <person name="Molnar A.P."/>
            <person name="Mule G."/>
            <person name="Ngan C.Y."/>
            <person name="Orejas M."/>
            <person name="Orosz E."/>
            <person name="Ouedraogo J.P."/>
            <person name="Overkamp K.M."/>
            <person name="Park H.-S."/>
            <person name="Perrone G."/>
            <person name="Piumi F."/>
            <person name="Punt P.J."/>
            <person name="Ram A.F."/>
            <person name="Ramon A."/>
            <person name="Rauscher S."/>
            <person name="Record E."/>
            <person name="Riano-Pachon D.M."/>
            <person name="Robert V."/>
            <person name="Roehrig J."/>
            <person name="Ruller R."/>
            <person name="Salamov A."/>
            <person name="Salih N.S."/>
            <person name="Samson R.A."/>
            <person name="Sandor E."/>
            <person name="Sanguinetti M."/>
            <person name="Schuetze T."/>
            <person name="Sepcic K."/>
            <person name="Shelest E."/>
            <person name="Sherlock G."/>
            <person name="Sophianopoulou V."/>
            <person name="Squina F.M."/>
            <person name="Sun H."/>
            <person name="Susca A."/>
            <person name="Todd R.B."/>
            <person name="Tsang A."/>
            <person name="Unkles S.E."/>
            <person name="van de Wiele N."/>
            <person name="van Rossen-Uffink D."/>
            <person name="Oliveira J.V."/>
            <person name="Vesth T.C."/>
            <person name="Visser J."/>
            <person name="Yu J.-H."/>
            <person name="Zhou M."/>
            <person name="Andersen M.R."/>
            <person name="Archer D.B."/>
            <person name="Baker S.E."/>
            <person name="Benoit I."/>
            <person name="Brakhage A.A."/>
            <person name="Braus G.H."/>
            <person name="Fischer R."/>
            <person name="Frisvad J.C."/>
            <person name="Goldman G.H."/>
            <person name="Houbraken J."/>
            <person name="Oakley B."/>
            <person name="Pocsi I."/>
            <person name="Scazzocchio C."/>
            <person name="Seiboth B."/>
            <person name="vanKuyk P.A."/>
            <person name="Wortman J."/>
            <person name="Dyer P.S."/>
            <person name="Grigoriev I.V."/>
        </authorList>
    </citation>
    <scope>NUCLEOTIDE SEQUENCE [LARGE SCALE GENOMIC DNA]</scope>
    <source>
        <strain evidence="8">DTO 134E9</strain>
    </source>
</reference>
<feature type="transmembrane region" description="Helical" evidence="5">
    <location>
        <begin position="373"/>
        <end position="393"/>
    </location>
</feature>
<feature type="transmembrane region" description="Helical" evidence="5">
    <location>
        <begin position="63"/>
        <end position="83"/>
    </location>
</feature>
<evidence type="ECO:0000256" key="3">
    <source>
        <dbReference type="ARBA" id="ARBA00022989"/>
    </source>
</evidence>
<dbReference type="VEuPathDB" id="FungiDB:ASPWEDRAFT_108514"/>
<dbReference type="OrthoDB" id="3365399at2759"/>
<dbReference type="SUPFAM" id="SSF103473">
    <property type="entry name" value="MFS general substrate transporter"/>
    <property type="match status" value="1"/>
</dbReference>
<feature type="transmembrane region" description="Helical" evidence="5">
    <location>
        <begin position="6"/>
        <end position="26"/>
    </location>
</feature>
<accession>A0A1L9RNY2</accession>
<name>A0A1L9RNY2_ASPWE</name>
<feature type="transmembrane region" description="Helical" evidence="5">
    <location>
        <begin position="192"/>
        <end position="219"/>
    </location>
</feature>
<keyword evidence="8" id="KW-1185">Reference proteome</keyword>
<dbReference type="InterPro" id="IPR020846">
    <property type="entry name" value="MFS_dom"/>
</dbReference>
<dbReference type="GeneID" id="63743846"/>
<sequence length="434" mass="47094">MHSTQTITTLGLTTYLFGLAAGALITAPLTEVYGRKPVSLICMCMFAAFIIPCALSESLAMLLVFRFLAAFFGSVMVAASPGMVSDMVTEKNRSLCFSIWGLGPLSGPVIGPIVGGFATQYLSWRWANWLICIAAGSALLVSISMRESYAPIILQQRAAHLRKITGDRRWWSRYESKDGLVKTLRDSIKRPIVMAVTEPICIFWNLYVGVLYGILYLSFTAYPVVFGQIRGWSSSISSLSFLGIGLGTILVIVCEPVIRKLTDSDSKDPKRKVPPEAVVSAICVCSILVPIGELWFAWTCTPASIHWIVPILAGVPFGAGNTGVFIYASSYLTRSYGVFAASAMVGNCVIRTMLGGITPFVGTFMFSGIGPNWSATILGLIEVLLIPIPLYFLKHGRKIREKTAMIAQLTAENERLGAGGGQERQEGQTETAEV</sequence>
<evidence type="ECO:0000256" key="2">
    <source>
        <dbReference type="ARBA" id="ARBA00022692"/>
    </source>
</evidence>
<dbReference type="InterPro" id="IPR011701">
    <property type="entry name" value="MFS"/>
</dbReference>
<dbReference type="FunFam" id="1.20.1250.20:FF:000011">
    <property type="entry name" value="MFS multidrug transporter, putative"/>
    <property type="match status" value="1"/>
</dbReference>
<dbReference type="InterPro" id="IPR036259">
    <property type="entry name" value="MFS_trans_sf"/>
</dbReference>
<dbReference type="PROSITE" id="PS50850">
    <property type="entry name" value="MFS"/>
    <property type="match status" value="1"/>
</dbReference>
<feature type="transmembrane region" description="Helical" evidence="5">
    <location>
        <begin position="304"/>
        <end position="326"/>
    </location>
</feature>
<dbReference type="GO" id="GO:0005886">
    <property type="term" value="C:plasma membrane"/>
    <property type="evidence" value="ECO:0007669"/>
    <property type="project" value="TreeGrafter"/>
</dbReference>
<dbReference type="Pfam" id="PF07690">
    <property type="entry name" value="MFS_1"/>
    <property type="match status" value="1"/>
</dbReference>
<keyword evidence="4 5" id="KW-0472">Membrane</keyword>
<dbReference type="RefSeq" id="XP_040690331.1">
    <property type="nucleotide sequence ID" value="XM_040827998.1"/>
</dbReference>
<organism evidence="7 8">
    <name type="scientific">Aspergillus wentii DTO 134E9</name>
    <dbReference type="NCBI Taxonomy" id="1073089"/>
    <lineage>
        <taxon>Eukaryota</taxon>
        <taxon>Fungi</taxon>
        <taxon>Dikarya</taxon>
        <taxon>Ascomycota</taxon>
        <taxon>Pezizomycotina</taxon>
        <taxon>Eurotiomycetes</taxon>
        <taxon>Eurotiomycetidae</taxon>
        <taxon>Eurotiales</taxon>
        <taxon>Aspergillaceae</taxon>
        <taxon>Aspergillus</taxon>
        <taxon>Aspergillus subgen. Cremei</taxon>
    </lineage>
</organism>
<evidence type="ECO:0000313" key="8">
    <source>
        <dbReference type="Proteomes" id="UP000184383"/>
    </source>
</evidence>
<feature type="transmembrane region" description="Helical" evidence="5">
    <location>
        <begin position="278"/>
        <end position="298"/>
    </location>
</feature>
<dbReference type="Proteomes" id="UP000184383">
    <property type="component" value="Unassembled WGS sequence"/>
</dbReference>
<evidence type="ECO:0000256" key="5">
    <source>
        <dbReference type="SAM" id="Phobius"/>
    </source>
</evidence>
<proteinExistence type="predicted"/>
<keyword evidence="2 5" id="KW-0812">Transmembrane</keyword>
<dbReference type="PANTHER" id="PTHR23502:SF12">
    <property type="entry name" value="MULTIDRUG TRANSPORTER, PUTATIVE (AFU_ORTHOLOGUE AFUA_1G06440)-RELATED"/>
    <property type="match status" value="1"/>
</dbReference>
<comment type="subcellular location">
    <subcellularLocation>
        <location evidence="1">Membrane</location>
        <topology evidence="1">Multi-pass membrane protein</topology>
    </subcellularLocation>
</comment>
<dbReference type="STRING" id="1073089.A0A1L9RNY2"/>
<evidence type="ECO:0000259" key="6">
    <source>
        <dbReference type="PROSITE" id="PS50850"/>
    </source>
</evidence>
<dbReference type="Gene3D" id="1.20.1250.20">
    <property type="entry name" value="MFS general substrate transporter like domains"/>
    <property type="match status" value="1"/>
</dbReference>
<feature type="transmembrane region" description="Helical" evidence="5">
    <location>
        <begin position="95"/>
        <end position="114"/>
    </location>
</feature>
<dbReference type="PANTHER" id="PTHR23502">
    <property type="entry name" value="MAJOR FACILITATOR SUPERFAMILY"/>
    <property type="match status" value="1"/>
</dbReference>
<dbReference type="GO" id="GO:0022857">
    <property type="term" value="F:transmembrane transporter activity"/>
    <property type="evidence" value="ECO:0007669"/>
    <property type="project" value="InterPro"/>
</dbReference>
<feature type="transmembrane region" description="Helical" evidence="5">
    <location>
        <begin position="239"/>
        <end position="258"/>
    </location>
</feature>
<keyword evidence="3 5" id="KW-1133">Transmembrane helix</keyword>
<evidence type="ECO:0000313" key="7">
    <source>
        <dbReference type="EMBL" id="OJJ36655.1"/>
    </source>
</evidence>
<feature type="domain" description="Major facilitator superfamily (MFS) profile" evidence="6">
    <location>
        <begin position="1"/>
        <end position="397"/>
    </location>
</feature>
<dbReference type="AlphaFoldDB" id="A0A1L9RNY2"/>
<gene>
    <name evidence="7" type="ORF">ASPWEDRAFT_108514</name>
</gene>